<name>A0A378Q2Z5_MORBO</name>
<sequence length="286" mass="33777">MIIKLPNFFENNKLNALKEKMGIDRYTYGNYRDCQNQGVRELLNGKGQDFDDINEITPLKDHTLTYNNERVILYIRDVANYGHSDLPRFHIAKCSTLQTMFENNRKRRYVRTQNETGIFYLNIIGGNNVREIEEKLDVCQNCLNILDWDGFSMGWDRAKRDKYVRDFTIARFFEKYPKSLVDSSGYSSINSSVNQYPKNWNEISRNYRAFKNWTCEKCGVNLVNYTSLLETHHINGQKNECQYSNLMALCADCHSKMPMHSHMSNNPREREKIEQVKRIKKEKGIF</sequence>
<dbReference type="Proteomes" id="UP001163283">
    <property type="component" value="Chromosome"/>
</dbReference>
<keyword evidence="3" id="KW-0378">Hydrolase</keyword>
<evidence type="ECO:0000313" key="2">
    <source>
        <dbReference type="EMBL" id="STY93507.1"/>
    </source>
</evidence>
<evidence type="ECO:0000313" key="3">
    <source>
        <dbReference type="EMBL" id="UZA04341.1"/>
    </source>
</evidence>
<feature type="domain" description="HNH nuclease" evidence="1">
    <location>
        <begin position="202"/>
        <end position="255"/>
    </location>
</feature>
<dbReference type="InterPro" id="IPR003615">
    <property type="entry name" value="HNH_nuc"/>
</dbReference>
<keyword evidence="3" id="KW-0255">Endonuclease</keyword>
<evidence type="ECO:0000313" key="4">
    <source>
        <dbReference type="EMBL" id="UZA52794.1"/>
    </source>
</evidence>
<keyword evidence="3" id="KW-0540">Nuclease</keyword>
<reference evidence="2 5" key="1">
    <citation type="submission" date="2018-06" db="EMBL/GenBank/DDBJ databases">
        <authorList>
            <consortium name="Pathogen Informatics"/>
            <person name="Doyle S."/>
        </authorList>
    </citation>
    <scope>NUCLEOTIDE SEQUENCE [LARGE SCALE GENOMIC DNA]</scope>
    <source>
        <strain evidence="2 5">NCTC9426</strain>
    </source>
</reference>
<dbReference type="CDD" id="cd00085">
    <property type="entry name" value="HNHc"/>
    <property type="match status" value="1"/>
</dbReference>
<dbReference type="GO" id="GO:0004519">
    <property type="term" value="F:endonuclease activity"/>
    <property type="evidence" value="ECO:0007669"/>
    <property type="project" value="UniProtKB-KW"/>
</dbReference>
<reference evidence="3 6" key="2">
    <citation type="journal article" date="2022" name="BMC Microbiol.">
        <title>Whole genome sequencing of Moraxella bovis strains from North America reveals two genotypes with different genetic determinants.</title>
        <authorList>
            <person name="Wynn E.L."/>
            <person name="Hille M.M."/>
            <person name="Loy J.D."/>
            <person name="Schuller G."/>
            <person name="Kuhn K.L."/>
            <person name="Dickey A.M."/>
            <person name="Bono J.L."/>
            <person name="Clawson M.L."/>
        </authorList>
    </citation>
    <scope>NUCLEOTIDE SEQUENCE [LARGE SCALE GENOMIC DNA]</scope>
    <source>
        <strain evidence="3">SAM102599</strain>
        <strain evidence="4 6">SAM57978</strain>
    </source>
</reference>
<dbReference type="EMBL" id="CP087830">
    <property type="protein sequence ID" value="UZA04341.1"/>
    <property type="molecule type" value="Genomic_DNA"/>
</dbReference>
<evidence type="ECO:0000313" key="5">
    <source>
        <dbReference type="Proteomes" id="UP000254133"/>
    </source>
</evidence>
<accession>A0A378Q2Z5</accession>
<dbReference type="RefSeq" id="WP_115369809.1">
    <property type="nucleotide sequence ID" value="NZ_CP087765.1"/>
</dbReference>
<evidence type="ECO:0000313" key="7">
    <source>
        <dbReference type="Proteomes" id="UP001163632"/>
    </source>
</evidence>
<protein>
    <submittedName>
        <fullName evidence="3">HNH endonuclease</fullName>
    </submittedName>
</protein>
<dbReference type="Proteomes" id="UP000254133">
    <property type="component" value="Unassembled WGS sequence"/>
</dbReference>
<dbReference type="GeneID" id="77188798"/>
<proteinExistence type="predicted"/>
<keyword evidence="7" id="KW-1185">Reference proteome</keyword>
<gene>
    <name evidence="3" type="ORF">LP092_06290</name>
    <name evidence="4" type="ORF">LP129_06600</name>
    <name evidence="2" type="ORF">NCTC9426_02237</name>
</gene>
<dbReference type="Proteomes" id="UP001163632">
    <property type="component" value="Chromosome"/>
</dbReference>
<organism evidence="2 5">
    <name type="scientific">Moraxella bovis</name>
    <dbReference type="NCBI Taxonomy" id="476"/>
    <lineage>
        <taxon>Bacteria</taxon>
        <taxon>Pseudomonadati</taxon>
        <taxon>Pseudomonadota</taxon>
        <taxon>Gammaproteobacteria</taxon>
        <taxon>Moraxellales</taxon>
        <taxon>Moraxellaceae</taxon>
        <taxon>Moraxella</taxon>
    </lineage>
</organism>
<dbReference type="AlphaFoldDB" id="A0A378Q2Z5"/>
<dbReference type="EMBL" id="UGPZ01000003">
    <property type="protein sequence ID" value="STY93507.1"/>
    <property type="molecule type" value="Genomic_DNA"/>
</dbReference>
<evidence type="ECO:0000313" key="6">
    <source>
        <dbReference type="Proteomes" id="UP001163283"/>
    </source>
</evidence>
<dbReference type="SMART" id="SM00507">
    <property type="entry name" value="HNHc"/>
    <property type="match status" value="1"/>
</dbReference>
<dbReference type="EMBL" id="CP087781">
    <property type="protein sequence ID" value="UZA52794.1"/>
    <property type="molecule type" value="Genomic_DNA"/>
</dbReference>
<evidence type="ECO:0000259" key="1">
    <source>
        <dbReference type="SMART" id="SM00507"/>
    </source>
</evidence>